<dbReference type="AlphaFoldDB" id="A0A812I9F2"/>
<accession>A0A812I9F2</accession>
<organism evidence="1 2">
    <name type="scientific">Symbiodinium natans</name>
    <dbReference type="NCBI Taxonomy" id="878477"/>
    <lineage>
        <taxon>Eukaryota</taxon>
        <taxon>Sar</taxon>
        <taxon>Alveolata</taxon>
        <taxon>Dinophyceae</taxon>
        <taxon>Suessiales</taxon>
        <taxon>Symbiodiniaceae</taxon>
        <taxon>Symbiodinium</taxon>
    </lineage>
</organism>
<proteinExistence type="predicted"/>
<evidence type="ECO:0000313" key="1">
    <source>
        <dbReference type="EMBL" id="CAE7026313.1"/>
    </source>
</evidence>
<dbReference type="PANTHER" id="PTHR21847:SF1">
    <property type="entry name" value="EF-HAND CALCIUM-BINDING DOMAIN-CONTAINING PROTEIN 10"/>
    <property type="match status" value="1"/>
</dbReference>
<dbReference type="CDD" id="cd22961">
    <property type="entry name" value="DD_TEX55-like"/>
    <property type="match status" value="1"/>
</dbReference>
<dbReference type="EMBL" id="CAJNDS010000200">
    <property type="protein sequence ID" value="CAE7026313.1"/>
    <property type="molecule type" value="Genomic_DNA"/>
</dbReference>
<keyword evidence="2" id="KW-1185">Reference proteome</keyword>
<dbReference type="Proteomes" id="UP000604046">
    <property type="component" value="Unassembled WGS sequence"/>
</dbReference>
<reference evidence="1" key="1">
    <citation type="submission" date="2021-02" db="EMBL/GenBank/DDBJ databases">
        <authorList>
            <person name="Dougan E. K."/>
            <person name="Rhodes N."/>
            <person name="Thang M."/>
            <person name="Chan C."/>
        </authorList>
    </citation>
    <scope>NUCLEOTIDE SEQUENCE</scope>
</reference>
<dbReference type="OrthoDB" id="411557at2759"/>
<comment type="caution">
    <text evidence="1">The sequence shown here is derived from an EMBL/GenBank/DDBJ whole genome shotgun (WGS) entry which is preliminary data.</text>
</comment>
<name>A0A812I9F2_9DINO</name>
<dbReference type="PANTHER" id="PTHR21847">
    <property type="entry name" value="EF-HAND CALCIUM-BINDING DOMAIN-CONTAINING PROTEIN 10"/>
    <property type="match status" value="1"/>
</dbReference>
<dbReference type="InterPro" id="IPR039879">
    <property type="entry name" value="EFC10"/>
</dbReference>
<sequence length="331" mass="35743">MLSFYHSGHIIGLIYCNGSVTVAFPARCAAQDIQGAKQAMRKAIDIAQPGDKIVALNIPKLVPEMMLSSMNDPGDATEETFAALANLPSRAGTNMQAQVKEAAEEEMKKLGKEISVDYKVTQPSGDVKSGILAACKIVLQQAEGASMLFLGPGVGGNGRELEPWADVYKANAPRVLHTCPPPGSRQLQTAVQERLVVVVRKQGVDMGEELQKADEHRILELFNDLGASLCFHKPGDVRGFLLQELQLREREGASAGNFEDAEIKAVFNLADLMQMGVISEVQARKALLSLANSQKQKEDVEAIELPPEIAAASALSSKPKLLDKTRTNRSN</sequence>
<protein>
    <submittedName>
        <fullName evidence="1">Uncharacterized protein</fullName>
    </submittedName>
</protein>
<gene>
    <name evidence="1" type="ORF">SNAT2548_LOCUS3242</name>
</gene>
<evidence type="ECO:0000313" key="2">
    <source>
        <dbReference type="Proteomes" id="UP000604046"/>
    </source>
</evidence>